<proteinExistence type="predicted"/>
<dbReference type="InterPro" id="IPR027417">
    <property type="entry name" value="P-loop_NTPase"/>
</dbReference>
<dbReference type="GeneID" id="98917103"/>
<dbReference type="EMBL" id="ABWN01000042">
    <property type="protein sequence ID" value="EFF67396.1"/>
    <property type="molecule type" value="Genomic_DNA"/>
</dbReference>
<gene>
    <name evidence="1" type="ORF">BUTYVIB_02479</name>
</gene>
<comment type="caution">
    <text evidence="1">The sequence shown here is derived from an EMBL/GenBank/DDBJ whole genome shotgun (WGS) entry which is preliminary data.</text>
</comment>
<dbReference type="HOGENOM" id="CLU_062212_0_0_9"/>
<evidence type="ECO:0000313" key="2">
    <source>
        <dbReference type="Proteomes" id="UP000006238"/>
    </source>
</evidence>
<reference evidence="1 2" key="1">
    <citation type="submission" date="2010-02" db="EMBL/GenBank/DDBJ databases">
        <authorList>
            <person name="Weinstock G."/>
            <person name="Sodergren E."/>
            <person name="Clifton S."/>
            <person name="Fulton L."/>
            <person name="Fulton B."/>
            <person name="Courtney L."/>
            <person name="Fronick C."/>
            <person name="Harrison M."/>
            <person name="Strong C."/>
            <person name="Farmer C."/>
            <person name="Delahaunty K."/>
            <person name="Markovic C."/>
            <person name="Hall O."/>
            <person name="Minx P."/>
            <person name="Tomlinson C."/>
            <person name="Mitreva M."/>
            <person name="Nelson J."/>
            <person name="Hou S."/>
            <person name="Wollam A."/>
            <person name="Pepin K.H."/>
            <person name="Johnson M."/>
            <person name="Bhonagiri V."/>
            <person name="Zhang X."/>
            <person name="Suruliraj S."/>
            <person name="Warren W."/>
            <person name="Chinwalla A."/>
            <person name="Mardis E.R."/>
            <person name="Wilson R.K."/>
        </authorList>
    </citation>
    <scope>NUCLEOTIDE SEQUENCE [LARGE SCALE GENOMIC DNA]</scope>
    <source>
        <strain evidence="1 2">DSM 2876</strain>
    </source>
</reference>
<dbReference type="eggNOG" id="COG1192">
    <property type="taxonomic scope" value="Bacteria"/>
</dbReference>
<accession>D4S2W7</accession>
<dbReference type="Proteomes" id="UP000006238">
    <property type="component" value="Unassembled WGS sequence"/>
</dbReference>
<evidence type="ECO:0000313" key="1">
    <source>
        <dbReference type="EMBL" id="EFF67396.1"/>
    </source>
</evidence>
<name>D4S2W7_9FIRM</name>
<dbReference type="Gene3D" id="3.40.50.300">
    <property type="entry name" value="P-loop containing nucleotide triphosphate hydrolases"/>
    <property type="match status" value="1"/>
</dbReference>
<evidence type="ECO:0008006" key="3">
    <source>
        <dbReference type="Google" id="ProtNLM"/>
    </source>
</evidence>
<keyword evidence="2" id="KW-1185">Reference proteome</keyword>
<organism evidence="1 2">
    <name type="scientific">Eshraghiella crossota DSM 2876</name>
    <dbReference type="NCBI Taxonomy" id="511680"/>
    <lineage>
        <taxon>Bacteria</taxon>
        <taxon>Bacillati</taxon>
        <taxon>Bacillota</taxon>
        <taxon>Clostridia</taxon>
        <taxon>Lachnospirales</taxon>
        <taxon>Lachnospiraceae</taxon>
        <taxon>Eshraghiella</taxon>
    </lineage>
</organism>
<dbReference type="AlphaFoldDB" id="D4S2W7"/>
<dbReference type="STRING" id="45851.BHV86_01425"/>
<dbReference type="Gene3D" id="3.40.50.10850">
    <property type="entry name" value="Ntrc-like two-domain protein"/>
    <property type="match status" value="1"/>
</dbReference>
<sequence>MKERVCCVYDTDERYAVKLTEAMNRSDKVPYKVMAFSSEEALLDCNRNCEIEMLLTGENIDAQVISEIRSAHIYTLGEGTDDTGNNFINKYQSTERIITLIFAGMKDSGTGCNDVKGAVTVVYSPSSCCFKTTVALAYCRQQSAHKKVLFISFEEFAGLDSFFERQEKDLSEALYYYISKGNDKISKIVECIGTGRDFDYLYPAGCPEDVGIISAEKLFEFVEVIARSGIYKEIVVDMGNLCNNPFEFISRSNNILMPEAIGNVGKEKQQKFMDYLAKSRFKNISNRIHIIRLPFRQNLFGASITVDMVSGDEITKALQEVSVI</sequence>
<dbReference type="RefSeq" id="WP_005604686.1">
    <property type="nucleotide sequence ID" value="NZ_GG663525.1"/>
</dbReference>
<protein>
    <recommendedName>
        <fullName evidence="3">AAA domain-containing protein</fullName>
    </recommendedName>
</protein>